<geneLocation type="plasmid" evidence="1 2">
    <name>pRt1078</name>
</geneLocation>
<dbReference type="Proteomes" id="UP000249499">
    <property type="component" value="Plasmid pRt1078"/>
</dbReference>
<organism evidence="1 2">
    <name type="scientific">Rhizobium tumorigenes</name>
    <dbReference type="NCBI Taxonomy" id="2041385"/>
    <lineage>
        <taxon>Bacteria</taxon>
        <taxon>Pseudomonadati</taxon>
        <taxon>Pseudomonadota</taxon>
        <taxon>Alphaproteobacteria</taxon>
        <taxon>Hyphomicrobiales</taxon>
        <taxon>Rhizobiaceae</taxon>
        <taxon>Rhizobium/Agrobacterium group</taxon>
        <taxon>Rhizobium</taxon>
    </lineage>
</organism>
<proteinExistence type="predicted"/>
<reference evidence="2" key="2">
    <citation type="journal article" date="2023" name="MicrobiologyOpen">
        <title>Genomics of the tumorigenes clade of the family Rhizobiaceae and description of Rhizobium rhododendri sp. nov.</title>
        <authorList>
            <person name="Kuzmanovic N."/>
            <person name="diCenzo G.C."/>
            <person name="Bunk B."/>
            <person name="Sproeer C."/>
            <person name="Fruehling A."/>
            <person name="Neumann-Schaal M."/>
            <person name="Overmann J."/>
            <person name="Smalla K."/>
        </authorList>
    </citation>
    <scope>NUCLEOTIDE SEQUENCE [LARGE SCALE GENOMIC DNA]</scope>
    <source>
        <strain evidence="2">1078</strain>
        <plasmid evidence="2">pRt1078</plasmid>
    </source>
</reference>
<evidence type="ECO:0000313" key="2">
    <source>
        <dbReference type="Proteomes" id="UP000249499"/>
    </source>
</evidence>
<gene>
    <name evidence="1" type="ORF">PR017_20845</name>
</gene>
<keyword evidence="1" id="KW-0614">Plasmid</keyword>
<dbReference type="EMBL" id="CP117256">
    <property type="protein sequence ID" value="WFR97639.1"/>
    <property type="molecule type" value="Genomic_DNA"/>
</dbReference>
<dbReference type="RefSeq" id="WP_154677485.1">
    <property type="nucleotide sequence ID" value="NZ_CP117256.1"/>
</dbReference>
<protein>
    <submittedName>
        <fullName evidence="1">Uncharacterized protein</fullName>
    </submittedName>
</protein>
<name>A0AAF1KAI8_9HYPH</name>
<keyword evidence="2" id="KW-1185">Reference proteome</keyword>
<accession>A0AAF1KAI8</accession>
<reference evidence="1 2" key="1">
    <citation type="journal article" date="2018" name="Sci. Rep.">
        <title>Rhizobium tumorigenes sp. nov., a novel plant tumorigenic bacterium isolated from cane gall tumors on thornless blackberry.</title>
        <authorList>
            <person name="Kuzmanovi N."/>
            <person name="Smalla K."/>
            <person name="Gronow S."/>
            <person name="PuBawska J."/>
        </authorList>
    </citation>
    <scope>NUCLEOTIDE SEQUENCE [LARGE SCALE GENOMIC DNA]</scope>
    <source>
        <strain evidence="1 2">1078</strain>
    </source>
</reference>
<evidence type="ECO:0000313" key="1">
    <source>
        <dbReference type="EMBL" id="WFR97639.1"/>
    </source>
</evidence>
<dbReference type="AlphaFoldDB" id="A0AAF1KAI8"/>
<sequence length="49" mass="5884">MADEMRSWAAVDDDKVEAATLHNDDMRNRRCQRRCFRFRRCFDVALSCD</sequence>
<dbReference type="KEGG" id="rtu:PR017_20845"/>